<dbReference type="EMBL" id="DAAGKT010000043">
    <property type="protein sequence ID" value="HAB3459397.1"/>
    <property type="molecule type" value="Genomic_DNA"/>
</dbReference>
<comment type="caution">
    <text evidence="2">The sequence shown here is derived from an EMBL/GenBank/DDBJ whole genome shotgun (WGS) entry which is preliminary data.</text>
</comment>
<organism evidence="2">
    <name type="scientific">Salmonella enteritidis</name>
    <dbReference type="NCBI Taxonomy" id="149539"/>
    <lineage>
        <taxon>Bacteria</taxon>
        <taxon>Pseudomonadati</taxon>
        <taxon>Pseudomonadota</taxon>
        <taxon>Gammaproteobacteria</taxon>
        <taxon>Enterobacterales</taxon>
        <taxon>Enterobacteriaceae</taxon>
        <taxon>Salmonella</taxon>
    </lineage>
</organism>
<feature type="domain" description="Putative adhesin Stv" evidence="1">
    <location>
        <begin position="2"/>
        <end position="174"/>
    </location>
</feature>
<evidence type="ECO:0000313" key="2">
    <source>
        <dbReference type="EMBL" id="HAB3459397.1"/>
    </source>
</evidence>
<dbReference type="InterPro" id="IPR049002">
    <property type="entry name" value="Stv"/>
</dbReference>
<proteinExistence type="predicted"/>
<evidence type="ECO:0000259" key="1">
    <source>
        <dbReference type="Pfam" id="PF21527"/>
    </source>
</evidence>
<protein>
    <recommendedName>
        <fullName evidence="1">Putative adhesin Stv domain-containing protein</fullName>
    </recommendedName>
</protein>
<accession>A0A6Y0UGJ4</accession>
<name>A0A6Y0UGJ4_SALEN</name>
<gene>
    <name evidence="2" type="ORF">GJG76_24345</name>
</gene>
<sequence length="191" mass="21603">MTHGGWKEIERNATVFRRQAGDGWTSVPHGTRIDFYTEDNNFTKGPTVLAEVNKRPHDALNGLEPSIDLSDSDIELLARSRNMSASDIKDEMMKLATYRKECVNNGGVVKNYALYHHEQTDTLMEKHQNESGNKEVDIAFVTDKKHKKHLSDVFEAIKKAGVEYEVIHFGACRVSRDGHAIPNLDNHNAKK</sequence>
<reference evidence="2" key="2">
    <citation type="submission" date="2019-02" db="EMBL/GenBank/DDBJ databases">
        <authorList>
            <consortium name="NCBI Pathogen Detection Project"/>
        </authorList>
    </citation>
    <scope>NUCLEOTIDE SEQUENCE</scope>
    <source>
        <strain evidence="2">ILBSalm5516467</strain>
    </source>
</reference>
<dbReference type="AlphaFoldDB" id="A0A6Y0UGJ4"/>
<dbReference type="Pfam" id="PF21527">
    <property type="entry name" value="Stv"/>
    <property type="match status" value="1"/>
</dbReference>
<reference evidence="2" key="1">
    <citation type="journal article" date="2018" name="Genome Biol.">
        <title>SKESA: strategic k-mer extension for scrupulous assemblies.</title>
        <authorList>
            <person name="Souvorov A."/>
            <person name="Agarwala R."/>
            <person name="Lipman D.J."/>
        </authorList>
    </citation>
    <scope>NUCLEOTIDE SEQUENCE</scope>
    <source>
        <strain evidence="2">ILBSalm5516467</strain>
    </source>
</reference>